<accession>A0A0F9BBJ7</accession>
<comment type="caution">
    <text evidence="1">The sequence shown here is derived from an EMBL/GenBank/DDBJ whole genome shotgun (WGS) entry which is preliminary data.</text>
</comment>
<organism evidence="1">
    <name type="scientific">marine sediment metagenome</name>
    <dbReference type="NCBI Taxonomy" id="412755"/>
    <lineage>
        <taxon>unclassified sequences</taxon>
        <taxon>metagenomes</taxon>
        <taxon>ecological metagenomes</taxon>
    </lineage>
</organism>
<name>A0A0F9BBJ7_9ZZZZ</name>
<protein>
    <submittedName>
        <fullName evidence="1">Uncharacterized protein</fullName>
    </submittedName>
</protein>
<gene>
    <name evidence="1" type="ORF">LCGC14_2809530</name>
</gene>
<reference evidence="1" key="1">
    <citation type="journal article" date="2015" name="Nature">
        <title>Complex archaea that bridge the gap between prokaryotes and eukaryotes.</title>
        <authorList>
            <person name="Spang A."/>
            <person name="Saw J.H."/>
            <person name="Jorgensen S.L."/>
            <person name="Zaremba-Niedzwiedzka K."/>
            <person name="Martijn J."/>
            <person name="Lind A.E."/>
            <person name="van Eijk R."/>
            <person name="Schleper C."/>
            <person name="Guy L."/>
            <person name="Ettema T.J."/>
        </authorList>
    </citation>
    <scope>NUCLEOTIDE SEQUENCE</scope>
</reference>
<dbReference type="EMBL" id="LAZR01052950">
    <property type="protein sequence ID" value="KKK81826.1"/>
    <property type="molecule type" value="Genomic_DNA"/>
</dbReference>
<evidence type="ECO:0000313" key="1">
    <source>
        <dbReference type="EMBL" id="KKK81826.1"/>
    </source>
</evidence>
<feature type="non-terminal residue" evidence="1">
    <location>
        <position position="1"/>
    </location>
</feature>
<dbReference type="AlphaFoldDB" id="A0A0F9BBJ7"/>
<sequence>GQREWRPLTVDVRLSGRAETTVWSPEEQVTLAGRRSGTEVRFKVNGPPWDYRVRFVEPAVVPEVRTGGDASGLAVGQGDGHTVIEVKGGEFEIRARLR</sequence>
<proteinExistence type="predicted"/>